<sequence length="590" mass="64550">MICLAHRLQFKENLPCSVRSIWEHLGELYNLEELNESEVIPYPHRPTEFSLPDEFKEIKSLAFPRVSSTAGISNSSLSIEITGRHKAKSALDSTAKLSLPANDNSSTLANSCPSISPHPFSSPPSTLITAVSQSAKRTRKSLRSVVDKDAPMPPSTSVSSAKGTSSVVSHSHRKSIRRTTLTIGMVVIMGMEGSANKLGIGVIRDGQVLSNPRVTYVTPPGQGFKPTETAVHHRTHVVKLVKRALWEANVKPEELNAIAYTKGPGMGGPLQVVAIVARVLAQLWDKPLIGVNHCVAHIEMGRLVTGAKSPIVLYVSGGNSQVIAYSSGRYRIFGETLDIALGNCLDRFARVINLSNDPSPGYNIEQAAKRGKKFYELPYAVKGMDVSFAGILSYLKERAPNLLDSGEYTQADFCFSLQETVFAMVVEITERAMAHCNAKEVLIVGGVGCNLRLQEMMACMAKERGAKLCATDDRYCVDNGAMIAQAGYEMLRVGMTTPLAEATVTQRYRTDEVHAKWPPHPPNPLPVVHVWNLLSSTVGALTLERMPYQPCQGYSHPDMSITNPRAIVRVTGVAQLRQHKLRIWLRESSS</sequence>
<keyword evidence="6 9" id="KW-0012">Acyltransferase</keyword>
<evidence type="ECO:0000256" key="9">
    <source>
        <dbReference type="HAMAP-Rule" id="MF_03180"/>
    </source>
</evidence>
<dbReference type="Pfam" id="PF00814">
    <property type="entry name" value="TsaD"/>
    <property type="match status" value="1"/>
</dbReference>
<dbReference type="SUPFAM" id="SSF53067">
    <property type="entry name" value="Actin-like ATPase domain"/>
    <property type="match status" value="1"/>
</dbReference>
<evidence type="ECO:0000256" key="5">
    <source>
        <dbReference type="ARBA" id="ARBA00022723"/>
    </source>
</evidence>
<feature type="binding site" evidence="9">
    <location>
        <position position="297"/>
    </location>
    <ligand>
        <name>a divalent metal cation</name>
        <dbReference type="ChEBI" id="CHEBI:60240"/>
    </ligand>
</feature>
<evidence type="ECO:0000256" key="1">
    <source>
        <dbReference type="ARBA" id="ARBA00012156"/>
    </source>
</evidence>
<accession>A0ABR4QFS9</accession>
<dbReference type="EMBL" id="JAKROA010000003">
    <property type="protein sequence ID" value="KAL5108515.1"/>
    <property type="molecule type" value="Genomic_DNA"/>
</dbReference>
<dbReference type="EC" id="2.3.1.234" evidence="1"/>
<comment type="caution">
    <text evidence="12">The sequence shown here is derived from an EMBL/GenBank/DDBJ whole genome shotgun (WGS) entry which is preliminary data.</text>
</comment>
<dbReference type="Proteomes" id="UP001651158">
    <property type="component" value="Unassembled WGS sequence"/>
</dbReference>
<feature type="binding site" evidence="9">
    <location>
        <position position="361"/>
    </location>
    <ligand>
        <name>substrate</name>
    </ligand>
</feature>
<keyword evidence="2 9" id="KW-0963">Cytoplasm</keyword>
<protein>
    <recommendedName>
        <fullName evidence="1">N(6)-L-threonylcarbamoyladenine synthase</fullName>
        <ecNumber evidence="1">2.3.1.234</ecNumber>
    </recommendedName>
    <alternativeName>
        <fullName evidence="7">N6-L-threonylcarbamoyladenine synthase</fullName>
    </alternativeName>
</protein>
<organism evidence="12 13">
    <name type="scientific">Taenia crassiceps</name>
    <dbReference type="NCBI Taxonomy" id="6207"/>
    <lineage>
        <taxon>Eukaryota</taxon>
        <taxon>Metazoa</taxon>
        <taxon>Spiralia</taxon>
        <taxon>Lophotrochozoa</taxon>
        <taxon>Platyhelminthes</taxon>
        <taxon>Cestoda</taxon>
        <taxon>Eucestoda</taxon>
        <taxon>Cyclophyllidea</taxon>
        <taxon>Taeniidae</taxon>
        <taxon>Taenia</taxon>
    </lineage>
</organism>
<feature type="binding site" evidence="9">
    <location>
        <begin position="314"/>
        <end position="318"/>
    </location>
    <ligand>
        <name>substrate</name>
    </ligand>
</feature>
<gene>
    <name evidence="12" type="ORF">TcWFU_001652</name>
</gene>
<dbReference type="InterPro" id="IPR000905">
    <property type="entry name" value="Gcp-like_dom"/>
</dbReference>
<keyword evidence="5 9" id="KW-0479">Metal-binding</keyword>
<feature type="compositionally biased region" description="Low complexity" evidence="10">
    <location>
        <begin position="155"/>
        <end position="169"/>
    </location>
</feature>
<dbReference type="PANTHER" id="PTHR11735:SF14">
    <property type="entry name" value="TRNA N6-ADENOSINE THREONYLCARBAMOYLTRANSFERASE"/>
    <property type="match status" value="1"/>
</dbReference>
<name>A0ABR4QFS9_9CEST</name>
<dbReference type="PRINTS" id="PR00789">
    <property type="entry name" value="OSIALOPTASE"/>
</dbReference>
<feature type="binding site" evidence="9">
    <location>
        <position position="365"/>
    </location>
    <ligand>
        <name>substrate</name>
    </ligand>
</feature>
<feature type="compositionally biased region" description="Low complexity" evidence="10">
    <location>
        <begin position="111"/>
        <end position="125"/>
    </location>
</feature>
<dbReference type="InterPro" id="IPR034680">
    <property type="entry name" value="Kae1_archaea_euk"/>
</dbReference>
<proteinExistence type="inferred from homology"/>
<dbReference type="PANTHER" id="PTHR11735">
    <property type="entry name" value="TRNA N6-ADENOSINE THREONYLCARBAMOYLTRANSFERASE"/>
    <property type="match status" value="1"/>
</dbReference>
<evidence type="ECO:0000313" key="12">
    <source>
        <dbReference type="EMBL" id="KAL5108515.1"/>
    </source>
</evidence>
<keyword evidence="3 9" id="KW-0808">Transferase</keyword>
<evidence type="ECO:0000256" key="2">
    <source>
        <dbReference type="ARBA" id="ARBA00022490"/>
    </source>
</evidence>
<evidence type="ECO:0000259" key="11">
    <source>
        <dbReference type="Pfam" id="PF00814"/>
    </source>
</evidence>
<keyword evidence="9" id="KW-0539">Nucleus</keyword>
<comment type="cofactor">
    <cofactor evidence="9">
        <name>a divalent metal cation</name>
        <dbReference type="ChEBI" id="CHEBI:60240"/>
    </cofactor>
    <text evidence="9">Binds 1 divalent metal cation per subunit.</text>
</comment>
<evidence type="ECO:0000256" key="8">
    <source>
        <dbReference type="ARBA" id="ARBA00048117"/>
    </source>
</evidence>
<dbReference type="NCBIfam" id="TIGR00329">
    <property type="entry name" value="gcp_kae1"/>
    <property type="match status" value="1"/>
</dbReference>
<evidence type="ECO:0000256" key="10">
    <source>
        <dbReference type="SAM" id="MobiDB-lite"/>
    </source>
</evidence>
<feature type="binding site" evidence="9">
    <location>
        <position position="346"/>
    </location>
    <ligand>
        <name>substrate</name>
    </ligand>
</feature>
<feature type="binding site" evidence="9">
    <location>
        <position position="478"/>
    </location>
    <ligand>
        <name>a divalent metal cation</name>
        <dbReference type="ChEBI" id="CHEBI:60240"/>
    </ligand>
</feature>
<feature type="region of interest" description="Disordered" evidence="10">
    <location>
        <begin position="102"/>
        <end position="174"/>
    </location>
</feature>
<comment type="similarity">
    <text evidence="9">Belongs to the KAE1 / TsaD family.</text>
</comment>
<feature type="domain" description="Gcp-like" evidence="11">
    <location>
        <begin position="214"/>
        <end position="484"/>
    </location>
</feature>
<evidence type="ECO:0000256" key="6">
    <source>
        <dbReference type="ARBA" id="ARBA00023315"/>
    </source>
</evidence>
<feature type="binding site" evidence="9">
    <location>
        <position position="314"/>
    </location>
    <ligand>
        <name>a divalent metal cation</name>
        <dbReference type="ChEBI" id="CHEBI:60240"/>
    </ligand>
</feature>
<dbReference type="InterPro" id="IPR043129">
    <property type="entry name" value="ATPase_NBD"/>
</dbReference>
<reference evidence="12 13" key="1">
    <citation type="journal article" date="2022" name="Front. Cell. Infect. Microbiol.">
        <title>The Genomes of Two Strains of Taenia crassiceps the Animal Model for the Study of Human Cysticercosis.</title>
        <authorList>
            <person name="Bobes R.J."/>
            <person name="Estrada K."/>
            <person name="Rios-Valencia D.G."/>
            <person name="Calderon-Gallegos A."/>
            <person name="de la Torre P."/>
            <person name="Carrero J.C."/>
            <person name="Sanchez-Flores A."/>
            <person name="Laclette J.P."/>
        </authorList>
    </citation>
    <scope>NUCLEOTIDE SEQUENCE [LARGE SCALE GENOMIC DNA]</scope>
    <source>
        <strain evidence="12">WFUcys</strain>
    </source>
</reference>
<dbReference type="NCBIfam" id="TIGR03722">
    <property type="entry name" value="arch_KAE1"/>
    <property type="match status" value="1"/>
</dbReference>
<feature type="binding site" evidence="9">
    <location>
        <position position="293"/>
    </location>
    <ligand>
        <name>a divalent metal cation</name>
        <dbReference type="ChEBI" id="CHEBI:60240"/>
    </ligand>
</feature>
<feature type="binding site" evidence="9">
    <location>
        <position position="450"/>
    </location>
    <ligand>
        <name>substrate</name>
    </ligand>
</feature>
<evidence type="ECO:0000256" key="3">
    <source>
        <dbReference type="ARBA" id="ARBA00022679"/>
    </source>
</evidence>
<dbReference type="HAMAP" id="MF_01446">
    <property type="entry name" value="Kae1"/>
    <property type="match status" value="1"/>
</dbReference>
<keyword evidence="13" id="KW-1185">Reference proteome</keyword>
<keyword evidence="4 9" id="KW-0819">tRNA processing</keyword>
<evidence type="ECO:0000313" key="13">
    <source>
        <dbReference type="Proteomes" id="UP001651158"/>
    </source>
</evidence>
<comment type="catalytic activity">
    <reaction evidence="8 9">
        <text>L-threonylcarbamoyladenylate + adenosine(37) in tRNA = N(6)-L-threonylcarbamoyladenosine(37) in tRNA + AMP + H(+)</text>
        <dbReference type="Rhea" id="RHEA:37059"/>
        <dbReference type="Rhea" id="RHEA-COMP:10162"/>
        <dbReference type="Rhea" id="RHEA-COMP:10163"/>
        <dbReference type="ChEBI" id="CHEBI:15378"/>
        <dbReference type="ChEBI" id="CHEBI:73682"/>
        <dbReference type="ChEBI" id="CHEBI:74411"/>
        <dbReference type="ChEBI" id="CHEBI:74418"/>
        <dbReference type="ChEBI" id="CHEBI:456215"/>
        <dbReference type="EC" id="2.3.1.234"/>
    </reaction>
</comment>
<dbReference type="InterPro" id="IPR017861">
    <property type="entry name" value="KAE1/TsaD"/>
</dbReference>
<evidence type="ECO:0000256" key="7">
    <source>
        <dbReference type="ARBA" id="ARBA00030439"/>
    </source>
</evidence>
<evidence type="ECO:0000256" key="4">
    <source>
        <dbReference type="ARBA" id="ARBA00022694"/>
    </source>
</evidence>
<dbReference type="CDD" id="cd24132">
    <property type="entry name" value="ASKHA_NBD_OSGEP_like_euk"/>
    <property type="match status" value="1"/>
</dbReference>
<comment type="subcellular location">
    <subcellularLocation>
        <location evidence="9">Cytoplasm</location>
    </subcellularLocation>
    <subcellularLocation>
        <location evidence="9">Nucleus</location>
    </subcellularLocation>
</comment>
<dbReference type="Gene3D" id="3.30.420.40">
    <property type="match status" value="2"/>
</dbReference>
<feature type="compositionally biased region" description="Polar residues" evidence="10">
    <location>
        <begin position="126"/>
        <end position="135"/>
    </location>
</feature>